<proteinExistence type="inferred from homology"/>
<dbReference type="InterPro" id="IPR003728">
    <property type="entry name" value="Ribosome_maturation_RimP"/>
</dbReference>
<evidence type="ECO:0000259" key="6">
    <source>
        <dbReference type="Pfam" id="PF17384"/>
    </source>
</evidence>
<dbReference type="Gene3D" id="3.30.300.70">
    <property type="entry name" value="RimP-like superfamily, N-terminal"/>
    <property type="match status" value="1"/>
</dbReference>
<comment type="subcellular location">
    <subcellularLocation>
        <location evidence="3">Cytoplasm</location>
    </subcellularLocation>
</comment>
<dbReference type="Pfam" id="PF02576">
    <property type="entry name" value="RimP_N"/>
    <property type="match status" value="1"/>
</dbReference>
<dbReference type="InterPro" id="IPR028989">
    <property type="entry name" value="RimP_N"/>
</dbReference>
<accession>A0ABZ1Z1C9</accession>
<sequence>MPMPTEERVSQLVAGLVERRGFDLEGVDISTAGKHVDAQARVKVIVDSDAASDLDTIAGLSTELSEALDSAGDFGETPYLLEVTTPGIDRPLTVDRHWRRAQGRKVRIKLRAGASSPDPKSSDKFEARVGVLTDDTVALVLGGKNKPHRVTIPLADIAEAVVQVEFNPPGGRELELAGGVAPGRPRPGQEEAVDPTADVRGTTEVPDEPTESVAASDFLQVARNNTASDSPTEGIVE</sequence>
<dbReference type="Pfam" id="PF17384">
    <property type="entry name" value="DUF150_C"/>
    <property type="match status" value="1"/>
</dbReference>
<dbReference type="HAMAP" id="MF_01077">
    <property type="entry name" value="RimP"/>
    <property type="match status" value="1"/>
</dbReference>
<dbReference type="PANTHER" id="PTHR33867">
    <property type="entry name" value="RIBOSOME MATURATION FACTOR RIMP"/>
    <property type="match status" value="1"/>
</dbReference>
<name>A0ABZ1Z1C9_9NOCA</name>
<dbReference type="Proteomes" id="UP001432062">
    <property type="component" value="Chromosome"/>
</dbReference>
<feature type="compositionally biased region" description="Polar residues" evidence="4">
    <location>
        <begin position="222"/>
        <end position="231"/>
    </location>
</feature>
<feature type="domain" description="Ribosome maturation factor RimP C-terminal" evidence="6">
    <location>
        <begin position="92"/>
        <end position="166"/>
    </location>
</feature>
<keyword evidence="1 3" id="KW-0963">Cytoplasm</keyword>
<dbReference type="PANTHER" id="PTHR33867:SF1">
    <property type="entry name" value="RIBOSOME MATURATION FACTOR RIMP"/>
    <property type="match status" value="1"/>
</dbReference>
<dbReference type="InterPro" id="IPR035956">
    <property type="entry name" value="RimP_N_sf"/>
</dbReference>
<dbReference type="NCBIfam" id="NF000930">
    <property type="entry name" value="PRK00092.2-2"/>
    <property type="match status" value="1"/>
</dbReference>
<evidence type="ECO:0000259" key="5">
    <source>
        <dbReference type="Pfam" id="PF02576"/>
    </source>
</evidence>
<dbReference type="RefSeq" id="WP_327100971.1">
    <property type="nucleotide sequence ID" value="NZ_CP109149.1"/>
</dbReference>
<reference evidence="7" key="1">
    <citation type="submission" date="2022-10" db="EMBL/GenBank/DDBJ databases">
        <title>The complete genomes of actinobacterial strains from the NBC collection.</title>
        <authorList>
            <person name="Joergensen T.S."/>
            <person name="Alvarez Arevalo M."/>
            <person name="Sterndorff E.B."/>
            <person name="Faurdal D."/>
            <person name="Vuksanovic O."/>
            <person name="Mourched A.-S."/>
            <person name="Charusanti P."/>
            <person name="Shaw S."/>
            <person name="Blin K."/>
            <person name="Weber T."/>
        </authorList>
    </citation>
    <scope>NUCLEOTIDE SEQUENCE</scope>
    <source>
        <strain evidence="7">NBC_01482</strain>
    </source>
</reference>
<feature type="region of interest" description="Disordered" evidence="4">
    <location>
        <begin position="175"/>
        <end position="237"/>
    </location>
</feature>
<evidence type="ECO:0000313" key="8">
    <source>
        <dbReference type="Proteomes" id="UP001432062"/>
    </source>
</evidence>
<dbReference type="CDD" id="cd01734">
    <property type="entry name" value="YlxS_C"/>
    <property type="match status" value="1"/>
</dbReference>
<evidence type="ECO:0000256" key="2">
    <source>
        <dbReference type="ARBA" id="ARBA00022517"/>
    </source>
</evidence>
<keyword evidence="2 3" id="KW-0690">Ribosome biogenesis</keyword>
<comment type="similarity">
    <text evidence="3">Belongs to the RimP family.</text>
</comment>
<evidence type="ECO:0000256" key="1">
    <source>
        <dbReference type="ARBA" id="ARBA00022490"/>
    </source>
</evidence>
<dbReference type="SUPFAM" id="SSF74942">
    <property type="entry name" value="YhbC-like, C-terminal domain"/>
    <property type="match status" value="1"/>
</dbReference>
<evidence type="ECO:0000313" key="7">
    <source>
        <dbReference type="EMBL" id="WUV47917.1"/>
    </source>
</evidence>
<dbReference type="InterPro" id="IPR028998">
    <property type="entry name" value="RimP_C"/>
</dbReference>
<dbReference type="EMBL" id="CP109441">
    <property type="protein sequence ID" value="WUV47917.1"/>
    <property type="molecule type" value="Genomic_DNA"/>
</dbReference>
<keyword evidence="8" id="KW-1185">Reference proteome</keyword>
<comment type="function">
    <text evidence="3">Required for maturation of 30S ribosomal subunits.</text>
</comment>
<organism evidence="7 8">
    <name type="scientific">Nocardia vinacea</name>
    <dbReference type="NCBI Taxonomy" id="96468"/>
    <lineage>
        <taxon>Bacteria</taxon>
        <taxon>Bacillati</taxon>
        <taxon>Actinomycetota</taxon>
        <taxon>Actinomycetes</taxon>
        <taxon>Mycobacteriales</taxon>
        <taxon>Nocardiaceae</taxon>
        <taxon>Nocardia</taxon>
    </lineage>
</organism>
<dbReference type="InterPro" id="IPR036847">
    <property type="entry name" value="RimP_C_sf"/>
</dbReference>
<evidence type="ECO:0000256" key="3">
    <source>
        <dbReference type="HAMAP-Rule" id="MF_01077"/>
    </source>
</evidence>
<dbReference type="SUPFAM" id="SSF75420">
    <property type="entry name" value="YhbC-like, N-terminal domain"/>
    <property type="match status" value="1"/>
</dbReference>
<feature type="domain" description="Ribosome maturation factor RimP N-terminal" evidence="5">
    <location>
        <begin position="12"/>
        <end position="89"/>
    </location>
</feature>
<evidence type="ECO:0000256" key="4">
    <source>
        <dbReference type="SAM" id="MobiDB-lite"/>
    </source>
</evidence>
<protein>
    <recommendedName>
        <fullName evidence="3">Ribosome maturation factor RimP</fullName>
    </recommendedName>
</protein>
<gene>
    <name evidence="3 7" type="primary">rimP</name>
    <name evidence="7" type="ORF">OG563_06770</name>
</gene>